<dbReference type="Proteomes" id="UP000276770">
    <property type="component" value="Unassembled WGS sequence"/>
</dbReference>
<evidence type="ECO:0000313" key="4">
    <source>
        <dbReference type="Proteomes" id="UP000276770"/>
    </source>
</evidence>
<reference evidence="3 4" key="1">
    <citation type="submission" date="2018-10" db="EMBL/GenBank/DDBJ databases">
        <title>Falsibacillus sp. genome draft.</title>
        <authorList>
            <person name="Shi S."/>
        </authorList>
    </citation>
    <scope>NUCLEOTIDE SEQUENCE [LARGE SCALE GENOMIC DNA]</scope>
    <source>
        <strain evidence="3 4">GY 10110</strain>
    </source>
</reference>
<proteinExistence type="predicted"/>
<dbReference type="GO" id="GO:0016787">
    <property type="term" value="F:hydrolase activity"/>
    <property type="evidence" value="ECO:0007669"/>
    <property type="project" value="UniProtKB-KW"/>
</dbReference>
<dbReference type="SUPFAM" id="SSF55811">
    <property type="entry name" value="Nudix"/>
    <property type="match status" value="1"/>
</dbReference>
<dbReference type="PROSITE" id="PS00893">
    <property type="entry name" value="NUDIX_BOX"/>
    <property type="match status" value="1"/>
</dbReference>
<organism evidence="3 4">
    <name type="scientific">Falsibacillus albus</name>
    <dbReference type="NCBI Taxonomy" id="2478915"/>
    <lineage>
        <taxon>Bacteria</taxon>
        <taxon>Bacillati</taxon>
        <taxon>Bacillota</taxon>
        <taxon>Bacilli</taxon>
        <taxon>Bacillales</taxon>
        <taxon>Bacillaceae</taxon>
        <taxon>Falsibacillus</taxon>
    </lineage>
</organism>
<dbReference type="AlphaFoldDB" id="A0A3L7JUC4"/>
<evidence type="ECO:0000256" key="1">
    <source>
        <dbReference type="ARBA" id="ARBA00022801"/>
    </source>
</evidence>
<keyword evidence="4" id="KW-1185">Reference proteome</keyword>
<dbReference type="InterPro" id="IPR015797">
    <property type="entry name" value="NUDIX_hydrolase-like_dom_sf"/>
</dbReference>
<feature type="domain" description="Nudix hydrolase" evidence="2">
    <location>
        <begin position="4"/>
        <end position="147"/>
    </location>
</feature>
<dbReference type="OrthoDB" id="7376250at2"/>
<protein>
    <submittedName>
        <fullName evidence="3">NUDIX domain-containing protein</fullName>
    </submittedName>
</protein>
<dbReference type="Pfam" id="PF00293">
    <property type="entry name" value="NUDIX"/>
    <property type="match status" value="1"/>
</dbReference>
<accession>A0A3L7JUC4</accession>
<dbReference type="EMBL" id="RCVZ01000010">
    <property type="protein sequence ID" value="RLQ94336.1"/>
    <property type="molecule type" value="Genomic_DNA"/>
</dbReference>
<keyword evidence="1" id="KW-0378">Hydrolase</keyword>
<evidence type="ECO:0000313" key="3">
    <source>
        <dbReference type="EMBL" id="RLQ94336.1"/>
    </source>
</evidence>
<dbReference type="InterPro" id="IPR020084">
    <property type="entry name" value="NUDIX_hydrolase_CS"/>
</dbReference>
<evidence type="ECO:0000259" key="2">
    <source>
        <dbReference type="PROSITE" id="PS51462"/>
    </source>
</evidence>
<dbReference type="CDD" id="cd04688">
    <property type="entry name" value="NUDIX_Hydrolase"/>
    <property type="match status" value="1"/>
</dbReference>
<dbReference type="Gene3D" id="3.90.79.10">
    <property type="entry name" value="Nucleoside Triphosphate Pyrophosphohydrolase"/>
    <property type="match status" value="1"/>
</dbReference>
<gene>
    <name evidence="3" type="ORF">D9X91_14880</name>
</gene>
<dbReference type="PROSITE" id="PS51462">
    <property type="entry name" value="NUDIX"/>
    <property type="match status" value="1"/>
</dbReference>
<sequence>MRKGIIRPIVICLFRYDDKILVAEGIDPADNSYFYRPIGGGIEYGEKSSAALKREVKEEINASIDNLEFLGTIENIFTYNGEVGHEIVQVYDAIFIDDTFYEIPAFEGIEDSGDCFKVMWKPWSDFISGGLRLVPEELLTFAPSIQSMQRIN</sequence>
<name>A0A3L7JUC4_9BACI</name>
<dbReference type="RefSeq" id="WP_121681427.1">
    <property type="nucleotide sequence ID" value="NZ_RCVZ01000010.1"/>
</dbReference>
<comment type="caution">
    <text evidence="3">The sequence shown here is derived from an EMBL/GenBank/DDBJ whole genome shotgun (WGS) entry which is preliminary data.</text>
</comment>
<dbReference type="InterPro" id="IPR000086">
    <property type="entry name" value="NUDIX_hydrolase_dom"/>
</dbReference>